<protein>
    <submittedName>
        <fullName evidence="2">Uncharacterized protein</fullName>
    </submittedName>
</protein>
<evidence type="ECO:0000313" key="3">
    <source>
        <dbReference type="Proteomes" id="UP000078541"/>
    </source>
</evidence>
<keyword evidence="3" id="KW-1185">Reference proteome</keyword>
<organism evidence="2 3">
    <name type="scientific">Trachymyrmex septentrionalis</name>
    <dbReference type="NCBI Taxonomy" id="34720"/>
    <lineage>
        <taxon>Eukaryota</taxon>
        <taxon>Metazoa</taxon>
        <taxon>Ecdysozoa</taxon>
        <taxon>Arthropoda</taxon>
        <taxon>Hexapoda</taxon>
        <taxon>Insecta</taxon>
        <taxon>Pterygota</taxon>
        <taxon>Neoptera</taxon>
        <taxon>Endopterygota</taxon>
        <taxon>Hymenoptera</taxon>
        <taxon>Apocrita</taxon>
        <taxon>Aculeata</taxon>
        <taxon>Formicoidea</taxon>
        <taxon>Formicidae</taxon>
        <taxon>Myrmicinae</taxon>
        <taxon>Trachymyrmex</taxon>
    </lineage>
</organism>
<sequence length="193" mass="22322">LSEKMDQRICIKFCLKNGIKCSTVFEMLTVAFGESTMSKTRVYEWYKRFKEGREDVEDDDRSGRPSTSITDDNVEQVKKMILENRRITIREVADDVGISFGSCQEIFSDVLSMKRVAAKFVPKLLNFDQKQRRVDIAQELNEINNDPDLLKTVITGDTKHGYMGMTSKPRPNRPNGSCLKSQDRKKFEKFDQM</sequence>
<dbReference type="InterPro" id="IPR052709">
    <property type="entry name" value="Transposase-MT_Hybrid"/>
</dbReference>
<dbReference type="PANTHER" id="PTHR46060">
    <property type="entry name" value="MARINER MOS1 TRANSPOSASE-LIKE PROTEIN"/>
    <property type="match status" value="1"/>
</dbReference>
<reference evidence="2 3" key="1">
    <citation type="submission" date="2016-03" db="EMBL/GenBank/DDBJ databases">
        <title>Trachymyrmex septentrionalis WGS genome.</title>
        <authorList>
            <person name="Nygaard S."/>
            <person name="Hu H."/>
            <person name="Boomsma J."/>
            <person name="Zhang G."/>
        </authorList>
    </citation>
    <scope>NUCLEOTIDE SEQUENCE [LARGE SCALE GENOMIC DNA]</scope>
    <source>
        <strain evidence="2">Tsep2-gDNA-1</strain>
        <tissue evidence="2">Whole body</tissue>
    </source>
</reference>
<proteinExistence type="predicted"/>
<dbReference type="Gene3D" id="1.10.10.1450">
    <property type="match status" value="1"/>
</dbReference>
<gene>
    <name evidence="2" type="ORF">ALC56_14032</name>
</gene>
<feature type="non-terminal residue" evidence="2">
    <location>
        <position position="1"/>
    </location>
</feature>
<evidence type="ECO:0000256" key="1">
    <source>
        <dbReference type="SAM" id="MobiDB-lite"/>
    </source>
</evidence>
<dbReference type="EMBL" id="KQ981965">
    <property type="protein sequence ID" value="KYN31893.1"/>
    <property type="molecule type" value="Genomic_DNA"/>
</dbReference>
<dbReference type="Pfam" id="PF13565">
    <property type="entry name" value="HTH_32"/>
    <property type="match status" value="1"/>
</dbReference>
<dbReference type="AlphaFoldDB" id="A0A195EUG9"/>
<accession>A0A195EUG9</accession>
<dbReference type="Proteomes" id="UP000078541">
    <property type="component" value="Unassembled WGS sequence"/>
</dbReference>
<dbReference type="STRING" id="34720.A0A195EUG9"/>
<dbReference type="PANTHER" id="PTHR46060:SF1">
    <property type="entry name" value="MARINER MOS1 TRANSPOSASE-LIKE PROTEIN"/>
    <property type="match status" value="1"/>
</dbReference>
<name>A0A195EUG9_9HYME</name>
<evidence type="ECO:0000313" key="2">
    <source>
        <dbReference type="EMBL" id="KYN31893.1"/>
    </source>
</evidence>
<feature type="region of interest" description="Disordered" evidence="1">
    <location>
        <begin position="162"/>
        <end position="193"/>
    </location>
</feature>
<feature type="compositionally biased region" description="Basic and acidic residues" evidence="1">
    <location>
        <begin position="181"/>
        <end position="193"/>
    </location>
</feature>